<comment type="caution">
    <text evidence="2">The sequence shown here is derived from an EMBL/GenBank/DDBJ whole genome shotgun (WGS) entry which is preliminary data.</text>
</comment>
<dbReference type="AlphaFoldDB" id="A0A8K0SYF1"/>
<proteinExistence type="predicted"/>
<dbReference type="OrthoDB" id="3540210at2759"/>
<organism evidence="2 3">
    <name type="scientific">Stachybotrys elegans</name>
    <dbReference type="NCBI Taxonomy" id="80388"/>
    <lineage>
        <taxon>Eukaryota</taxon>
        <taxon>Fungi</taxon>
        <taxon>Dikarya</taxon>
        <taxon>Ascomycota</taxon>
        <taxon>Pezizomycotina</taxon>
        <taxon>Sordariomycetes</taxon>
        <taxon>Hypocreomycetidae</taxon>
        <taxon>Hypocreales</taxon>
        <taxon>Stachybotryaceae</taxon>
        <taxon>Stachybotrys</taxon>
    </lineage>
</organism>
<name>A0A8K0SYF1_9HYPO</name>
<keyword evidence="3" id="KW-1185">Reference proteome</keyword>
<accession>A0A8K0SYF1</accession>
<feature type="transmembrane region" description="Helical" evidence="1">
    <location>
        <begin position="36"/>
        <end position="62"/>
    </location>
</feature>
<reference evidence="2" key="1">
    <citation type="journal article" date="2021" name="Nat. Commun.">
        <title>Genetic determinants of endophytism in the Arabidopsis root mycobiome.</title>
        <authorList>
            <person name="Mesny F."/>
            <person name="Miyauchi S."/>
            <person name="Thiergart T."/>
            <person name="Pickel B."/>
            <person name="Atanasova L."/>
            <person name="Karlsson M."/>
            <person name="Huettel B."/>
            <person name="Barry K.W."/>
            <person name="Haridas S."/>
            <person name="Chen C."/>
            <person name="Bauer D."/>
            <person name="Andreopoulos W."/>
            <person name="Pangilinan J."/>
            <person name="LaButti K."/>
            <person name="Riley R."/>
            <person name="Lipzen A."/>
            <person name="Clum A."/>
            <person name="Drula E."/>
            <person name="Henrissat B."/>
            <person name="Kohler A."/>
            <person name="Grigoriev I.V."/>
            <person name="Martin F.M."/>
            <person name="Hacquard S."/>
        </authorList>
    </citation>
    <scope>NUCLEOTIDE SEQUENCE</scope>
    <source>
        <strain evidence="2">MPI-CAGE-CH-0235</strain>
    </source>
</reference>
<dbReference type="Proteomes" id="UP000813444">
    <property type="component" value="Unassembled WGS sequence"/>
</dbReference>
<evidence type="ECO:0000313" key="3">
    <source>
        <dbReference type="Proteomes" id="UP000813444"/>
    </source>
</evidence>
<keyword evidence="1" id="KW-1133">Transmembrane helix</keyword>
<feature type="transmembrane region" description="Helical" evidence="1">
    <location>
        <begin position="522"/>
        <end position="547"/>
    </location>
</feature>
<protein>
    <submittedName>
        <fullName evidence="2">Uncharacterized protein</fullName>
    </submittedName>
</protein>
<sequence length="578" mass="64155">MDTAVSVYPVYLGIWINWSYGKVFGSTLTVTRSNGALLIAFLAFFVTLVGSQLWKIICFLLFKLFSHPTPKDALHNQRQAILRNSSTPIGGAWSLLQMLHAWTTAKTSTSWVQPLRRLLPLLVGTVVIAVALAAASGFSSQLVVGNEVLIDGAKCGLLKTNSFDDQTLTTLYFPNLRRQLKRAAEYAQRCYESPTATDGCDTLIQPSLSMNITADAACPFDDSLCISQDANIMVESGPIDSHKHLGINWPPEERFQLYHRMHCAPLVTDGHRSTYESNNGTYTRYQYGDSSLPGSDCNCTIAVNMDMLDINMKSTTSLFLEPHQDMLISAVSARLTKESDKPVASNFNPIPDLTGHNGDVTVVFLLPDVIYFTEQPSEDIWYRATEPIQVPAPATNNQSEPFVNMTYYMPSEPAWPMGCTQQSQVCKRDICTGWASETDVQAATEDLGIAFRALDTPYFRNLLTTPSNIFTALGIEALASRYRNSASGSVFQDRQLEEYVTRPDKYDQAHICNSQKILSTAYTSFSVFGLVATLLGGVIIVLVSAAIESIDAFLQKRFTSRKWEYSRSEWRAAHALHL</sequence>
<keyword evidence="1" id="KW-0472">Membrane</keyword>
<gene>
    <name evidence="2" type="ORF">B0I35DRAFT_473119</name>
</gene>
<keyword evidence="1" id="KW-0812">Transmembrane</keyword>
<dbReference type="EMBL" id="JAGPNK010000001">
    <property type="protein sequence ID" value="KAH7328400.1"/>
    <property type="molecule type" value="Genomic_DNA"/>
</dbReference>
<evidence type="ECO:0000313" key="2">
    <source>
        <dbReference type="EMBL" id="KAH7328400.1"/>
    </source>
</evidence>
<feature type="transmembrane region" description="Helical" evidence="1">
    <location>
        <begin position="118"/>
        <end position="138"/>
    </location>
</feature>
<evidence type="ECO:0000256" key="1">
    <source>
        <dbReference type="SAM" id="Phobius"/>
    </source>
</evidence>